<feature type="short sequence motif" description="Meso-diaminopimelate recognition motif" evidence="7">
    <location>
        <begin position="416"/>
        <end position="419"/>
    </location>
</feature>
<dbReference type="NCBIfam" id="NF001126">
    <property type="entry name" value="PRK00139.1-4"/>
    <property type="match status" value="1"/>
</dbReference>
<evidence type="ECO:0000256" key="3">
    <source>
        <dbReference type="ARBA" id="ARBA00022960"/>
    </source>
</evidence>
<evidence type="ECO:0000259" key="11">
    <source>
        <dbReference type="Pfam" id="PF08245"/>
    </source>
</evidence>
<evidence type="ECO:0000256" key="5">
    <source>
        <dbReference type="ARBA" id="ARBA00023306"/>
    </source>
</evidence>
<evidence type="ECO:0000313" key="12">
    <source>
        <dbReference type="EMBL" id="PPI88648.1"/>
    </source>
</evidence>
<dbReference type="GO" id="GO:0071555">
    <property type="term" value="P:cell wall organization"/>
    <property type="evidence" value="ECO:0007669"/>
    <property type="project" value="UniProtKB-KW"/>
</dbReference>
<keyword evidence="7" id="KW-0963">Cytoplasm</keyword>
<comment type="PTM">
    <text evidence="7">Carboxylation is probably crucial for Mg(2+) binding and, consequently, for the gamma-phosphate positioning of ATP.</text>
</comment>
<comment type="caution">
    <text evidence="12">The sequence shown here is derived from an EMBL/GenBank/DDBJ whole genome shotgun (WGS) entry which is preliminary data.</text>
</comment>
<feature type="binding site" evidence="7">
    <location>
        <position position="158"/>
    </location>
    <ligand>
        <name>UDP-N-acetyl-alpha-D-muramoyl-L-alanyl-D-glutamate</name>
        <dbReference type="ChEBI" id="CHEBI:83900"/>
    </ligand>
</feature>
<dbReference type="SUPFAM" id="SSF53623">
    <property type="entry name" value="MurD-like peptide ligases, catalytic domain"/>
    <property type="match status" value="1"/>
</dbReference>
<evidence type="ECO:0000256" key="1">
    <source>
        <dbReference type="ARBA" id="ARBA00005898"/>
    </source>
</evidence>
<feature type="binding site" evidence="7">
    <location>
        <begin position="159"/>
        <end position="160"/>
    </location>
    <ligand>
        <name>UDP-N-acetyl-alpha-D-muramoyl-L-alanyl-D-glutamate</name>
        <dbReference type="ChEBI" id="CHEBI:83900"/>
    </ligand>
</feature>
<gene>
    <name evidence="7" type="primary">murE</name>
    <name evidence="12" type="ORF">CRV09_01970</name>
</gene>
<dbReference type="InterPro" id="IPR005761">
    <property type="entry name" value="UDP-N-AcMur-Glu-dNH2Pim_ligase"/>
</dbReference>
<feature type="binding site" evidence="7">
    <location>
        <position position="392"/>
    </location>
    <ligand>
        <name>meso-2,6-diaminopimelate</name>
        <dbReference type="ChEBI" id="CHEBI:57791"/>
    </ligand>
</feature>
<feature type="binding site" evidence="7">
    <location>
        <position position="471"/>
    </location>
    <ligand>
        <name>meso-2,6-diaminopimelate</name>
        <dbReference type="ChEBI" id="CHEBI:57791"/>
    </ligand>
</feature>
<dbReference type="NCBIfam" id="NF001123">
    <property type="entry name" value="PRK00139.1-1"/>
    <property type="match status" value="1"/>
</dbReference>
<evidence type="ECO:0000313" key="13">
    <source>
        <dbReference type="Proteomes" id="UP000295937"/>
    </source>
</evidence>
<keyword evidence="3 7" id="KW-0133">Cell shape</keyword>
<keyword evidence="6 7" id="KW-0961">Cell wall biogenesis/degradation</keyword>
<dbReference type="PANTHER" id="PTHR23135">
    <property type="entry name" value="MUR LIGASE FAMILY MEMBER"/>
    <property type="match status" value="1"/>
</dbReference>
<dbReference type="Gene3D" id="3.90.190.20">
    <property type="entry name" value="Mur ligase, C-terminal domain"/>
    <property type="match status" value="1"/>
</dbReference>
<evidence type="ECO:0000256" key="7">
    <source>
        <dbReference type="HAMAP-Rule" id="MF_00208"/>
    </source>
</evidence>
<accession>A0A2P5T248</accession>
<comment type="catalytic activity">
    <reaction evidence="7">
        <text>UDP-N-acetyl-alpha-D-muramoyl-L-alanyl-D-glutamate + meso-2,6-diaminopimelate + ATP = UDP-N-acetyl-alpha-D-muramoyl-L-alanyl-gamma-D-glutamyl-meso-2,6-diaminopimelate + ADP + phosphate + H(+)</text>
        <dbReference type="Rhea" id="RHEA:23676"/>
        <dbReference type="ChEBI" id="CHEBI:15378"/>
        <dbReference type="ChEBI" id="CHEBI:30616"/>
        <dbReference type="ChEBI" id="CHEBI:43474"/>
        <dbReference type="ChEBI" id="CHEBI:57791"/>
        <dbReference type="ChEBI" id="CHEBI:83900"/>
        <dbReference type="ChEBI" id="CHEBI:83905"/>
        <dbReference type="ChEBI" id="CHEBI:456216"/>
        <dbReference type="EC" id="6.3.2.13"/>
    </reaction>
</comment>
<dbReference type="GO" id="GO:0008765">
    <property type="term" value="F:UDP-N-acetylmuramoylalanyl-D-glutamate-2,6-diaminopimelate ligase activity"/>
    <property type="evidence" value="ECO:0007669"/>
    <property type="project" value="UniProtKB-UniRule"/>
</dbReference>
<feature type="binding site" evidence="7">
    <location>
        <begin position="416"/>
        <end position="419"/>
    </location>
    <ligand>
        <name>meso-2,6-diaminopimelate</name>
        <dbReference type="ChEBI" id="CHEBI:57791"/>
    </ligand>
</feature>
<dbReference type="UniPathway" id="UPA00219"/>
<proteinExistence type="inferred from homology"/>
<keyword evidence="4 7" id="KW-0573">Peptidoglycan synthesis</keyword>
<dbReference type="Pfam" id="PF02875">
    <property type="entry name" value="Mur_ligase_C"/>
    <property type="match status" value="1"/>
</dbReference>
<evidence type="ECO:0000259" key="10">
    <source>
        <dbReference type="Pfam" id="PF02875"/>
    </source>
</evidence>
<dbReference type="GO" id="GO:0009252">
    <property type="term" value="P:peptidoglycan biosynthetic process"/>
    <property type="evidence" value="ECO:0007669"/>
    <property type="project" value="UniProtKB-UniRule"/>
</dbReference>
<dbReference type="Pfam" id="PF08245">
    <property type="entry name" value="Mur_ligase_M"/>
    <property type="match status" value="1"/>
</dbReference>
<comment type="pathway">
    <text evidence="7 8">Cell wall biogenesis; peptidoglycan biosynthesis.</text>
</comment>
<comment type="function">
    <text evidence="7">Catalyzes the addition of meso-diaminopimelic acid to the nucleotide precursor UDP-N-acetylmuramoyl-L-alanyl-D-glutamate (UMAG) in the biosynthesis of bacterial cell-wall peptidoglycan.</text>
</comment>
<dbReference type="Proteomes" id="UP000295937">
    <property type="component" value="Unassembled WGS sequence"/>
</dbReference>
<dbReference type="EMBL" id="PDKR01000002">
    <property type="protein sequence ID" value="PPI88648.1"/>
    <property type="molecule type" value="Genomic_DNA"/>
</dbReference>
<dbReference type="Gene3D" id="3.40.1390.10">
    <property type="entry name" value="MurE/MurF, N-terminal domain"/>
    <property type="match status" value="1"/>
</dbReference>
<dbReference type="InterPro" id="IPR036565">
    <property type="entry name" value="Mur-like_cat_sf"/>
</dbReference>
<comment type="caution">
    <text evidence="7">Lacks conserved residue(s) required for the propagation of feature annotation.</text>
</comment>
<keyword evidence="7" id="KW-0460">Magnesium</keyword>
<dbReference type="InterPro" id="IPR000713">
    <property type="entry name" value="Mur_ligase_N"/>
</dbReference>
<feature type="binding site" evidence="7">
    <location>
        <position position="186"/>
    </location>
    <ligand>
        <name>UDP-N-acetyl-alpha-D-muramoyl-L-alanyl-D-glutamate</name>
        <dbReference type="ChEBI" id="CHEBI:83900"/>
    </ligand>
</feature>
<dbReference type="Gene3D" id="3.40.1190.10">
    <property type="entry name" value="Mur-like, catalytic domain"/>
    <property type="match status" value="1"/>
</dbReference>
<feature type="binding site" evidence="7">
    <location>
        <begin position="117"/>
        <end position="123"/>
    </location>
    <ligand>
        <name>ATP</name>
        <dbReference type="ChEBI" id="CHEBI:30616"/>
    </ligand>
</feature>
<dbReference type="InterPro" id="IPR013221">
    <property type="entry name" value="Mur_ligase_cen"/>
</dbReference>
<dbReference type="EC" id="6.3.2.13" evidence="7"/>
<dbReference type="InterPro" id="IPR036615">
    <property type="entry name" value="Mur_ligase_C_dom_sf"/>
</dbReference>
<dbReference type="GO" id="GO:0000287">
    <property type="term" value="F:magnesium ion binding"/>
    <property type="evidence" value="ECO:0007669"/>
    <property type="project" value="UniProtKB-UniRule"/>
</dbReference>
<evidence type="ECO:0000259" key="9">
    <source>
        <dbReference type="Pfam" id="PF01225"/>
    </source>
</evidence>
<dbReference type="RefSeq" id="WP_136132484.1">
    <property type="nucleotide sequence ID" value="NZ_PDKR01000002.1"/>
</dbReference>
<reference evidence="12 13" key="1">
    <citation type="journal article" date="2018" name="Genome Biol. Evol.">
        <title>Cladogenesis and Genomic Streamlining in Extracellular Endosymbionts of Tropical Stink Bugs.</title>
        <authorList>
            <person name="Otero-Bravo A."/>
            <person name="Goffredi S."/>
            <person name="Sabree Z.L."/>
        </authorList>
    </citation>
    <scope>NUCLEOTIDE SEQUENCE [LARGE SCALE GENOMIC DNA]</scope>
    <source>
        <strain evidence="12 13">SoEO</strain>
    </source>
</reference>
<feature type="binding site" evidence="7">
    <location>
        <position position="30"/>
    </location>
    <ligand>
        <name>UDP-N-acetyl-alpha-D-muramoyl-L-alanyl-D-glutamate</name>
        <dbReference type="ChEBI" id="CHEBI:83900"/>
    </ligand>
</feature>
<dbReference type="GO" id="GO:0051301">
    <property type="term" value="P:cell division"/>
    <property type="evidence" value="ECO:0007669"/>
    <property type="project" value="UniProtKB-KW"/>
</dbReference>
<feature type="binding site" evidence="7">
    <location>
        <position position="192"/>
    </location>
    <ligand>
        <name>UDP-N-acetyl-alpha-D-muramoyl-L-alanyl-D-glutamate</name>
        <dbReference type="ChEBI" id="CHEBI:83900"/>
    </ligand>
</feature>
<keyword evidence="5 7" id="KW-0131">Cell cycle</keyword>
<dbReference type="Pfam" id="PF01225">
    <property type="entry name" value="Mur_ligase"/>
    <property type="match status" value="1"/>
</dbReference>
<feature type="domain" description="Mur ligase N-terminal catalytic" evidence="9">
    <location>
        <begin position="24"/>
        <end position="70"/>
    </location>
</feature>
<keyword evidence="2 7" id="KW-0132">Cell division</keyword>
<dbReference type="GO" id="GO:0008360">
    <property type="term" value="P:regulation of cell shape"/>
    <property type="evidence" value="ECO:0007669"/>
    <property type="project" value="UniProtKB-KW"/>
</dbReference>
<feature type="domain" description="Mur ligase central" evidence="11">
    <location>
        <begin position="115"/>
        <end position="320"/>
    </location>
</feature>
<dbReference type="InterPro" id="IPR004101">
    <property type="entry name" value="Mur_ligase_C"/>
</dbReference>
<evidence type="ECO:0000256" key="4">
    <source>
        <dbReference type="ARBA" id="ARBA00022984"/>
    </source>
</evidence>
<feature type="domain" description="Mur ligase C-terminal" evidence="10">
    <location>
        <begin position="343"/>
        <end position="469"/>
    </location>
</feature>
<evidence type="ECO:0000256" key="6">
    <source>
        <dbReference type="ARBA" id="ARBA00023316"/>
    </source>
</evidence>
<dbReference type="OrthoDB" id="9800958at2"/>
<dbReference type="InterPro" id="IPR035911">
    <property type="entry name" value="MurE/MurF_N"/>
</dbReference>
<keyword evidence="7 12" id="KW-0436">Ligase</keyword>
<feature type="binding site" evidence="7">
    <location>
        <position position="467"/>
    </location>
    <ligand>
        <name>meso-2,6-diaminopimelate</name>
        <dbReference type="ChEBI" id="CHEBI:57791"/>
    </ligand>
</feature>
<feature type="binding site" evidence="7">
    <location>
        <position position="28"/>
    </location>
    <ligand>
        <name>UDP-N-acetyl-alpha-D-muramoyl-L-alanyl-D-glutamate</name>
        <dbReference type="ChEBI" id="CHEBI:83900"/>
    </ligand>
</feature>
<comment type="subcellular location">
    <subcellularLocation>
        <location evidence="7 8">Cytoplasm</location>
    </subcellularLocation>
</comment>
<organism evidence="12 13">
    <name type="scientific">Candidatus Pantoea edessiphila</name>
    <dbReference type="NCBI Taxonomy" id="2044610"/>
    <lineage>
        <taxon>Bacteria</taxon>
        <taxon>Pseudomonadati</taxon>
        <taxon>Pseudomonadota</taxon>
        <taxon>Gammaproteobacteria</taxon>
        <taxon>Enterobacterales</taxon>
        <taxon>Erwiniaceae</taxon>
        <taxon>Pantoea</taxon>
    </lineage>
</organism>
<keyword evidence="7" id="KW-0067">ATP-binding</keyword>
<sequence length="495" mass="55339">MKKTNNLRFLLSPWIPNAPTCFFNNIQLDSRQVIKGDLFVAILGHFKDGRNFISEAISNGAIAVIAESTGKYPHGQISSICGIPIIYLLELNKKLSTLAKIFYKHPGKNQTIIGVTGTNGKTTITQLLAQWVKLLGKNSAIIGTMGYGLLENLQKTKNTTESAIDMQRILHILDNNNINTTAIEISSHALVQHRVADITFSAGVFTNLSHDHLDYHNEMDIYESAKWSFFSKHIVNQIIINADDAIGFKWLTKLPNAVSVSLDQKNYEINLNRRWLKATRLDFFRLGVNIYFNSSWGCGKITSNLIGDFNISNLLLALTTLLTLNYSLSSLLDVSSKLRPVSGRMELFVKKGKPKIIVDYAHTPAALKQALITARQYCKGKLWCIFGCGGERDRNKRPIMASIAEKLADIVIITEDNPRNESQTEINNNILSGFTDLNFVHVIDKRTKAINKSIKEAQLNDLILIAGKGHEDYQIIGNNYIPYSDCAIVKSLLEI</sequence>
<dbReference type="AlphaFoldDB" id="A0A2P5T248"/>
<keyword evidence="7" id="KW-0547">Nucleotide-binding</keyword>
<protein>
    <recommendedName>
        <fullName evidence="7">UDP-N-acetylmuramoyl-L-alanyl-D-glutamate--2,6-diaminopimelate ligase</fullName>
        <ecNumber evidence="7">6.3.2.13</ecNumber>
    </recommendedName>
    <alternativeName>
        <fullName evidence="7">Meso-A2pm-adding enzyme</fullName>
    </alternativeName>
    <alternativeName>
        <fullName evidence="7">Meso-diaminopimelate-adding enzyme</fullName>
    </alternativeName>
    <alternativeName>
        <fullName evidence="7">UDP-MurNAc-L-Ala-D-Glu:meso-diaminopimelate ligase</fullName>
    </alternativeName>
    <alternativeName>
        <fullName evidence="7">UDP-MurNAc-tripeptide synthetase</fullName>
    </alternativeName>
    <alternativeName>
        <fullName evidence="7">UDP-N-acetylmuramyl-tripeptide synthetase</fullName>
    </alternativeName>
</protein>
<dbReference type="GO" id="GO:0005737">
    <property type="term" value="C:cytoplasm"/>
    <property type="evidence" value="ECO:0007669"/>
    <property type="project" value="UniProtKB-SubCell"/>
</dbReference>
<feature type="binding site" evidence="7">
    <location>
        <position position="194"/>
    </location>
    <ligand>
        <name>UDP-N-acetyl-alpha-D-muramoyl-L-alanyl-D-glutamate</name>
        <dbReference type="ChEBI" id="CHEBI:83900"/>
    </ligand>
</feature>
<dbReference type="GO" id="GO:0005524">
    <property type="term" value="F:ATP binding"/>
    <property type="evidence" value="ECO:0007669"/>
    <property type="project" value="UniProtKB-UniRule"/>
</dbReference>
<comment type="similarity">
    <text evidence="1 7">Belongs to the MurCDEF family. MurE subfamily.</text>
</comment>
<evidence type="ECO:0000256" key="2">
    <source>
        <dbReference type="ARBA" id="ARBA00022618"/>
    </source>
</evidence>
<feature type="modified residue" description="N6-carboxylysine" evidence="7">
    <location>
        <position position="226"/>
    </location>
</feature>
<comment type="cofactor">
    <cofactor evidence="7">
        <name>Mg(2+)</name>
        <dbReference type="ChEBI" id="CHEBI:18420"/>
    </cofactor>
</comment>
<dbReference type="PANTHER" id="PTHR23135:SF4">
    <property type="entry name" value="UDP-N-ACETYLMURAMOYL-L-ALANYL-D-GLUTAMATE--2,6-DIAMINOPIMELATE LIGASE MURE HOMOLOG, CHLOROPLASTIC"/>
    <property type="match status" value="1"/>
</dbReference>
<dbReference type="SUPFAM" id="SSF63418">
    <property type="entry name" value="MurE/MurF N-terminal domain"/>
    <property type="match status" value="1"/>
</dbReference>
<name>A0A2P5T248_9GAMM</name>
<dbReference type="SUPFAM" id="SSF53244">
    <property type="entry name" value="MurD-like peptide ligases, peptide-binding domain"/>
    <property type="match status" value="1"/>
</dbReference>
<dbReference type="NCBIfam" id="TIGR01085">
    <property type="entry name" value="murE"/>
    <property type="match status" value="1"/>
</dbReference>
<evidence type="ECO:0000256" key="8">
    <source>
        <dbReference type="RuleBase" id="RU004135"/>
    </source>
</evidence>
<dbReference type="HAMAP" id="MF_00208">
    <property type="entry name" value="MurE"/>
    <property type="match status" value="1"/>
</dbReference>